<gene>
    <name evidence="2" type="ORF">UCREL1_148</name>
</gene>
<dbReference type="AlphaFoldDB" id="M7T1I0"/>
<evidence type="ECO:0000313" key="2">
    <source>
        <dbReference type="EMBL" id="EMR72794.1"/>
    </source>
</evidence>
<proteinExistence type="predicted"/>
<keyword evidence="3" id="KW-1185">Reference proteome</keyword>
<dbReference type="OrthoDB" id="3548481at2759"/>
<feature type="compositionally biased region" description="Acidic residues" evidence="1">
    <location>
        <begin position="206"/>
        <end position="218"/>
    </location>
</feature>
<dbReference type="KEGG" id="ela:UCREL1_148"/>
<dbReference type="Gene3D" id="3.30.420.10">
    <property type="entry name" value="Ribonuclease H-like superfamily/Ribonuclease H"/>
    <property type="match status" value="1"/>
</dbReference>
<dbReference type="SUPFAM" id="SSF53098">
    <property type="entry name" value="Ribonuclease H-like"/>
    <property type="match status" value="1"/>
</dbReference>
<dbReference type="Proteomes" id="UP000012174">
    <property type="component" value="Unassembled WGS sequence"/>
</dbReference>
<dbReference type="InterPro" id="IPR012337">
    <property type="entry name" value="RNaseH-like_sf"/>
</dbReference>
<dbReference type="EMBL" id="KB705381">
    <property type="protein sequence ID" value="EMR72794.1"/>
    <property type="molecule type" value="Genomic_DNA"/>
</dbReference>
<name>M7T1I0_EUTLA</name>
<accession>M7T1I0</accession>
<evidence type="ECO:0000256" key="1">
    <source>
        <dbReference type="SAM" id="MobiDB-lite"/>
    </source>
</evidence>
<feature type="region of interest" description="Disordered" evidence="1">
    <location>
        <begin position="182"/>
        <end position="231"/>
    </location>
</feature>
<feature type="compositionally biased region" description="Basic residues" evidence="1">
    <location>
        <begin position="222"/>
        <end position="231"/>
    </location>
</feature>
<dbReference type="InterPro" id="IPR036397">
    <property type="entry name" value="RNaseH_sf"/>
</dbReference>
<dbReference type="HOGENOM" id="CLU_104702_0_0_1"/>
<evidence type="ECO:0000313" key="3">
    <source>
        <dbReference type="Proteomes" id="UP000012174"/>
    </source>
</evidence>
<sequence>MAPKEQQLEVYDAGGLVKVSEADFLNITAQAMDATATHLGHRMVFFTDGSSNNNELVIGARVTYKEFNGDFSPWTDLAYTALNTKDSNTAELLGINGALSVCNRLDDPGYKALARNLAQLVNLRVSLKFYWVKGHAAVNGNNRADRLAARAVRWSLTQSRQERLAQGYKIILTPETLPETWPAVQMHPAPISTGAKRKRDDAGMGSEEDDAEPSDDDETQKPNKKKAKTEE</sequence>
<dbReference type="GO" id="GO:0003676">
    <property type="term" value="F:nucleic acid binding"/>
    <property type="evidence" value="ECO:0007669"/>
    <property type="project" value="InterPro"/>
</dbReference>
<reference evidence="3" key="1">
    <citation type="journal article" date="2013" name="Genome Announc.">
        <title>Draft genome sequence of the grapevine dieback fungus Eutypa lata UCR-EL1.</title>
        <authorList>
            <person name="Blanco-Ulate B."/>
            <person name="Rolshausen P.E."/>
            <person name="Cantu D."/>
        </authorList>
    </citation>
    <scope>NUCLEOTIDE SEQUENCE [LARGE SCALE GENOMIC DNA]</scope>
    <source>
        <strain evidence="3">UCR-EL1</strain>
    </source>
</reference>
<dbReference type="eggNOG" id="ENOG502T5SH">
    <property type="taxonomic scope" value="Eukaryota"/>
</dbReference>
<dbReference type="STRING" id="1287681.M7T1I0"/>
<protein>
    <submittedName>
        <fullName evidence="2">Uncharacterized protein</fullName>
    </submittedName>
</protein>
<organism evidence="2 3">
    <name type="scientific">Eutypa lata (strain UCR-EL1)</name>
    <name type="common">Grapevine dieback disease fungus</name>
    <name type="synonym">Eutypa armeniacae</name>
    <dbReference type="NCBI Taxonomy" id="1287681"/>
    <lineage>
        <taxon>Eukaryota</taxon>
        <taxon>Fungi</taxon>
        <taxon>Dikarya</taxon>
        <taxon>Ascomycota</taxon>
        <taxon>Pezizomycotina</taxon>
        <taxon>Sordariomycetes</taxon>
        <taxon>Xylariomycetidae</taxon>
        <taxon>Xylariales</taxon>
        <taxon>Diatrypaceae</taxon>
        <taxon>Eutypa</taxon>
    </lineage>
</organism>